<dbReference type="Pfam" id="PF00078">
    <property type="entry name" value="RVT_1"/>
    <property type="match status" value="1"/>
</dbReference>
<dbReference type="InterPro" id="IPR043128">
    <property type="entry name" value="Rev_trsase/Diguanyl_cyclase"/>
</dbReference>
<dbReference type="STRING" id="7918.ENSLOCP00000021583"/>
<dbReference type="InParanoid" id="W5NLS4"/>
<evidence type="ECO:0000313" key="7">
    <source>
        <dbReference type="Proteomes" id="UP000018468"/>
    </source>
</evidence>
<dbReference type="InterPro" id="IPR000477">
    <property type="entry name" value="RT_dom"/>
</dbReference>
<evidence type="ECO:0000259" key="5">
    <source>
        <dbReference type="PROSITE" id="PS50878"/>
    </source>
</evidence>
<reference evidence="7" key="1">
    <citation type="submission" date="2011-12" db="EMBL/GenBank/DDBJ databases">
        <title>The Draft Genome of Lepisosteus oculatus.</title>
        <authorList>
            <consortium name="The Broad Institute Genome Assembly &amp; Analysis Group"/>
            <consortium name="Computational R&amp;D Group"/>
            <consortium name="and Sequencing Platform"/>
            <person name="Di Palma F."/>
            <person name="Alfoldi J."/>
            <person name="Johnson J."/>
            <person name="Berlin A."/>
            <person name="Gnerre S."/>
            <person name="Jaffe D."/>
            <person name="MacCallum I."/>
            <person name="Young S."/>
            <person name="Walker B.J."/>
            <person name="Lander E.S."/>
            <person name="Lindblad-Toh K."/>
        </authorList>
    </citation>
    <scope>NUCLEOTIDE SEQUENCE [LARGE SCALE GENOMIC DNA]</scope>
</reference>
<dbReference type="PROSITE" id="PS50878">
    <property type="entry name" value="RT_POL"/>
    <property type="match status" value="1"/>
</dbReference>
<dbReference type="GO" id="GO:0004523">
    <property type="term" value="F:RNA-DNA hybrid ribonuclease activity"/>
    <property type="evidence" value="ECO:0007669"/>
    <property type="project" value="UniProtKB-EC"/>
</dbReference>
<accession>W5NLS4</accession>
<evidence type="ECO:0000256" key="1">
    <source>
        <dbReference type="ARBA" id="ARBA00010879"/>
    </source>
</evidence>
<dbReference type="Proteomes" id="UP000018468">
    <property type="component" value="Linkage group LG7"/>
</dbReference>
<name>W5NLS4_LEPOC</name>
<dbReference type="Gene3D" id="3.10.20.370">
    <property type="match status" value="1"/>
</dbReference>
<dbReference type="Gene3D" id="3.30.70.270">
    <property type="match status" value="2"/>
</dbReference>
<evidence type="ECO:0000259" key="4">
    <source>
        <dbReference type="PROSITE" id="PS50175"/>
    </source>
</evidence>
<keyword evidence="3" id="KW-0378">Hydrolase</keyword>
<dbReference type="GeneTree" id="ENSGT00940000165350"/>
<dbReference type="Gene3D" id="3.10.10.10">
    <property type="entry name" value="HIV Type 1 Reverse Transcriptase, subunit A, domain 1"/>
    <property type="match status" value="1"/>
</dbReference>
<evidence type="ECO:0000256" key="2">
    <source>
        <dbReference type="ARBA" id="ARBA00012180"/>
    </source>
</evidence>
<dbReference type="Bgee" id="ENSLOCG00000017478">
    <property type="expression patterns" value="Expressed in testis and 12 other cell types or tissues"/>
</dbReference>
<dbReference type="PANTHER" id="PTHR33064:SF37">
    <property type="entry name" value="RIBONUCLEASE H"/>
    <property type="match status" value="1"/>
</dbReference>
<dbReference type="InterPro" id="IPR041577">
    <property type="entry name" value="RT_RNaseH_2"/>
</dbReference>
<dbReference type="eggNOG" id="KOG0017">
    <property type="taxonomic scope" value="Eukaryota"/>
</dbReference>
<comment type="similarity">
    <text evidence="1">Belongs to the beta type-B retroviral polymerase family. HERV class-II K(HML-2) pol subfamily.</text>
</comment>
<dbReference type="GO" id="GO:0004190">
    <property type="term" value="F:aspartic-type endopeptidase activity"/>
    <property type="evidence" value="ECO:0007669"/>
    <property type="project" value="InterPro"/>
</dbReference>
<evidence type="ECO:0000313" key="6">
    <source>
        <dbReference type="Ensembl" id="ENSLOCP00000021583.1"/>
    </source>
</evidence>
<evidence type="ECO:0000256" key="3">
    <source>
        <dbReference type="ARBA" id="ARBA00022801"/>
    </source>
</evidence>
<dbReference type="SUPFAM" id="SSF50630">
    <property type="entry name" value="Acid proteases"/>
    <property type="match status" value="1"/>
</dbReference>
<proteinExistence type="inferred from homology"/>
<dbReference type="HOGENOM" id="CLU_000384_10_3_1"/>
<dbReference type="PROSITE" id="PS50175">
    <property type="entry name" value="ASP_PROT_RETROV"/>
    <property type="match status" value="1"/>
</dbReference>
<reference evidence="6" key="2">
    <citation type="submission" date="2025-08" db="UniProtKB">
        <authorList>
            <consortium name="Ensembl"/>
        </authorList>
    </citation>
    <scope>IDENTIFICATION</scope>
</reference>
<dbReference type="Gene3D" id="2.40.70.10">
    <property type="entry name" value="Acid Proteases"/>
    <property type="match status" value="1"/>
</dbReference>
<dbReference type="AlphaFoldDB" id="W5NLS4"/>
<dbReference type="FunFam" id="3.30.70.270:FF:000020">
    <property type="entry name" value="Transposon Tf2-6 polyprotein-like Protein"/>
    <property type="match status" value="1"/>
</dbReference>
<keyword evidence="7" id="KW-1185">Reference proteome</keyword>
<dbReference type="GO" id="GO:0006508">
    <property type="term" value="P:proteolysis"/>
    <property type="evidence" value="ECO:0007669"/>
    <property type="project" value="InterPro"/>
</dbReference>
<dbReference type="EC" id="3.1.26.4" evidence="2"/>
<dbReference type="OMA" id="DMANAFW"/>
<dbReference type="InterPro" id="IPR021109">
    <property type="entry name" value="Peptidase_aspartic_dom_sf"/>
</dbReference>
<organism evidence="6 7">
    <name type="scientific">Lepisosteus oculatus</name>
    <name type="common">Spotted gar</name>
    <dbReference type="NCBI Taxonomy" id="7918"/>
    <lineage>
        <taxon>Eukaryota</taxon>
        <taxon>Metazoa</taxon>
        <taxon>Chordata</taxon>
        <taxon>Craniata</taxon>
        <taxon>Vertebrata</taxon>
        <taxon>Euteleostomi</taxon>
        <taxon>Actinopterygii</taxon>
        <taxon>Neopterygii</taxon>
        <taxon>Holostei</taxon>
        <taxon>Semionotiformes</taxon>
        <taxon>Lepisosteidae</taxon>
        <taxon>Lepisosteus</taxon>
    </lineage>
</organism>
<dbReference type="SUPFAM" id="SSF56672">
    <property type="entry name" value="DNA/RNA polymerases"/>
    <property type="match status" value="1"/>
</dbReference>
<dbReference type="InterPro" id="IPR043502">
    <property type="entry name" value="DNA/RNA_pol_sf"/>
</dbReference>
<sequence length="612" mass="68707">MSLLWDTGAQLSCLSEQSAKQCGVMFTGRELEATGVGGNRITLRETQKLKIRLGDGEVTFNAVMWVGPTPDLLGWDALKYLQGVTLTVHEERVEVNIWSFQKNELKGNSIWTMDKDECGLLDMEPATFTGKSPPYTKPYKINKEAEEGVRPVIQKLLAQGIVRKTHSTSNSPIWPVKKASGAWRFTVDYSKANQHINRLTPLVADPSAIFQLLTPEHQVFSVIDMANAFWSVPLHPEVQDWLAFVDGEQYTWTRLPQGFHNSPTVYHMALVRHLRELPPVSFVVIQYVDDILIVSPDAETHKKDLQIILDHLVKKGHRASYSKAQLCLDTVIYLGQKISPGKRELTEDWAQAIRTHPSPNTVRELRSFLGLCNFNRNWVGAFSERAKPLTDLLKGGGRSLDPIAWSPEVEHAFNDLKQALLQAPALGFPQTDQPFYLYVGEKNGFWTAVLTQEHGGRYRPVGYYSGSLDEVARGWGPCLRAVQAVCLAVQAVNNIVLDQQLIVRCPHAVHTLMSLNRVSQVNAIRWSKWWVLLEAPNITIEREGALNPATLLPDPSEAYMLEHSCDVWAMGEDEGIKIAEQPLRNEDLILFTDGTSFINSSEESGLGCDYRT</sequence>
<dbReference type="PANTHER" id="PTHR33064">
    <property type="entry name" value="POL PROTEIN"/>
    <property type="match status" value="1"/>
</dbReference>
<dbReference type="EMBL" id="AHAT01022327">
    <property type="status" value="NOT_ANNOTATED_CDS"/>
    <property type="molecule type" value="Genomic_DNA"/>
</dbReference>
<dbReference type="Pfam" id="PF17919">
    <property type="entry name" value="RT_RNaseH_2"/>
    <property type="match status" value="1"/>
</dbReference>
<feature type="domain" description="Peptidase A2" evidence="4">
    <location>
        <begin position="1"/>
        <end position="77"/>
    </location>
</feature>
<reference evidence="6" key="3">
    <citation type="submission" date="2025-09" db="UniProtKB">
        <authorList>
            <consortium name="Ensembl"/>
        </authorList>
    </citation>
    <scope>IDENTIFICATION</scope>
</reference>
<dbReference type="InterPro" id="IPR001995">
    <property type="entry name" value="Peptidase_A2_cat"/>
</dbReference>
<dbReference type="Ensembl" id="ENSLOCT00000021620.1">
    <property type="protein sequence ID" value="ENSLOCP00000021583.1"/>
    <property type="gene ID" value="ENSLOCG00000017478.1"/>
</dbReference>
<feature type="domain" description="Reverse transcriptase" evidence="5">
    <location>
        <begin position="157"/>
        <end position="338"/>
    </location>
</feature>
<protein>
    <recommendedName>
        <fullName evidence="2">ribonuclease H</fullName>
        <ecNumber evidence="2">3.1.26.4</ecNumber>
    </recommendedName>
</protein>
<dbReference type="InterPro" id="IPR051320">
    <property type="entry name" value="Viral_Replic_Matur_Polypro"/>
</dbReference>